<name>A0A9D1WNY1_9GAMM</name>
<evidence type="ECO:0000256" key="12">
    <source>
        <dbReference type="ARBA" id="ARBA00035727"/>
    </source>
</evidence>
<dbReference type="AlphaFoldDB" id="A0A9D1WNY1"/>
<keyword evidence="9" id="KW-0131">Cell cycle</keyword>
<evidence type="ECO:0000256" key="10">
    <source>
        <dbReference type="ARBA" id="ARBA00035657"/>
    </source>
</evidence>
<evidence type="ECO:0000256" key="7">
    <source>
        <dbReference type="ARBA" id="ARBA00022989"/>
    </source>
</evidence>
<keyword evidence="3" id="KW-0997">Cell inner membrane</keyword>
<comment type="similarity">
    <text evidence="10">Belongs to the ZapG family.</text>
</comment>
<dbReference type="InterPro" id="IPR009386">
    <property type="entry name" value="ZapG-like"/>
</dbReference>
<dbReference type="GO" id="GO:0008360">
    <property type="term" value="P:regulation of cell shape"/>
    <property type="evidence" value="ECO:0007669"/>
    <property type="project" value="UniProtKB-KW"/>
</dbReference>
<dbReference type="PANTHER" id="PTHR39579:SF1">
    <property type="entry name" value="INNER MEMBRANE PROTEIN YHCB"/>
    <property type="match status" value="1"/>
</dbReference>
<evidence type="ECO:0000256" key="2">
    <source>
        <dbReference type="ARBA" id="ARBA00022475"/>
    </source>
</evidence>
<dbReference type="Pfam" id="PF06295">
    <property type="entry name" value="ZapG-like"/>
    <property type="match status" value="1"/>
</dbReference>
<accession>A0A9D1WNY1</accession>
<evidence type="ECO:0000256" key="3">
    <source>
        <dbReference type="ARBA" id="ARBA00022519"/>
    </source>
</evidence>
<dbReference type="GO" id="GO:0051301">
    <property type="term" value="P:cell division"/>
    <property type="evidence" value="ECO:0007669"/>
    <property type="project" value="UniProtKB-KW"/>
</dbReference>
<keyword evidence="2" id="KW-1003">Cell membrane</keyword>
<evidence type="ECO:0000256" key="11">
    <source>
        <dbReference type="ARBA" id="ARBA00035703"/>
    </source>
</evidence>
<organism evidence="15 16">
    <name type="scientific">Candidatus Halomonas stercoripullorum</name>
    <dbReference type="NCBI Taxonomy" id="2838617"/>
    <lineage>
        <taxon>Bacteria</taxon>
        <taxon>Pseudomonadati</taxon>
        <taxon>Pseudomonadota</taxon>
        <taxon>Gammaproteobacteria</taxon>
        <taxon>Oceanospirillales</taxon>
        <taxon>Halomonadaceae</taxon>
        <taxon>Halomonas</taxon>
    </lineage>
</organism>
<proteinExistence type="inferred from homology"/>
<dbReference type="Proteomes" id="UP000824248">
    <property type="component" value="Unassembled WGS sequence"/>
</dbReference>
<evidence type="ECO:0000313" key="15">
    <source>
        <dbReference type="EMBL" id="HIX62736.1"/>
    </source>
</evidence>
<comment type="subcellular location">
    <subcellularLocation>
        <location evidence="1">Cell inner membrane</location>
        <topology evidence="1">Single-pass membrane protein</topology>
    </subcellularLocation>
</comment>
<evidence type="ECO:0000256" key="14">
    <source>
        <dbReference type="SAM" id="Phobius"/>
    </source>
</evidence>
<dbReference type="EMBL" id="DXFC01000325">
    <property type="protein sequence ID" value="HIX62736.1"/>
    <property type="molecule type" value="Genomic_DNA"/>
</dbReference>
<keyword evidence="8 14" id="KW-0472">Membrane</keyword>
<evidence type="ECO:0000256" key="6">
    <source>
        <dbReference type="ARBA" id="ARBA00022960"/>
    </source>
</evidence>
<evidence type="ECO:0000256" key="5">
    <source>
        <dbReference type="ARBA" id="ARBA00022692"/>
    </source>
</evidence>
<evidence type="ECO:0000256" key="9">
    <source>
        <dbReference type="ARBA" id="ARBA00023306"/>
    </source>
</evidence>
<keyword evidence="5 14" id="KW-0812">Transmembrane</keyword>
<keyword evidence="6" id="KW-0133">Cell shape</keyword>
<feature type="region of interest" description="Disordered" evidence="13">
    <location>
        <begin position="134"/>
        <end position="179"/>
    </location>
</feature>
<dbReference type="PANTHER" id="PTHR39579">
    <property type="entry name" value="INNER MEMBRANE PROTEIN YHCB"/>
    <property type="match status" value="1"/>
</dbReference>
<sequence length="179" mass="19436">MGKPDPARFEPGGCATSRIPVFGENFVEYDNVNWIVAIVSLLAGLGIGAIGYHLLNSSTQQTQALRRQVTERERELETLRTGLNEHFSQVGMMVNNIQREMRTLEHRLTEDASTLECDASVGQSVDHQLAAAGQPALAGAEADIPTPRDYADGTGGTLSEDFGLKPAAEQEPLTQPPRY</sequence>
<gene>
    <name evidence="15" type="ORF">H9854_10940</name>
</gene>
<evidence type="ECO:0000256" key="4">
    <source>
        <dbReference type="ARBA" id="ARBA00022618"/>
    </source>
</evidence>
<keyword evidence="7 14" id="KW-1133">Transmembrane helix</keyword>
<keyword evidence="4" id="KW-0132">Cell division</keyword>
<evidence type="ECO:0000256" key="13">
    <source>
        <dbReference type="SAM" id="MobiDB-lite"/>
    </source>
</evidence>
<evidence type="ECO:0000256" key="8">
    <source>
        <dbReference type="ARBA" id="ARBA00023136"/>
    </source>
</evidence>
<dbReference type="GO" id="GO:0005886">
    <property type="term" value="C:plasma membrane"/>
    <property type="evidence" value="ECO:0007669"/>
    <property type="project" value="UniProtKB-SubCell"/>
</dbReference>
<reference evidence="15" key="1">
    <citation type="journal article" date="2021" name="PeerJ">
        <title>Extensive microbial diversity within the chicken gut microbiome revealed by metagenomics and culture.</title>
        <authorList>
            <person name="Gilroy R."/>
            <person name="Ravi A."/>
            <person name="Getino M."/>
            <person name="Pursley I."/>
            <person name="Horton D.L."/>
            <person name="Alikhan N.F."/>
            <person name="Baker D."/>
            <person name="Gharbi K."/>
            <person name="Hall N."/>
            <person name="Watson M."/>
            <person name="Adriaenssens E.M."/>
            <person name="Foster-Nyarko E."/>
            <person name="Jarju S."/>
            <person name="Secka A."/>
            <person name="Antonio M."/>
            <person name="Oren A."/>
            <person name="Chaudhuri R.R."/>
            <person name="La Ragione R."/>
            <person name="Hildebrand F."/>
            <person name="Pallen M.J."/>
        </authorList>
    </citation>
    <scope>NUCLEOTIDE SEQUENCE</scope>
    <source>
        <strain evidence="15">1193</strain>
    </source>
</reference>
<evidence type="ECO:0000256" key="1">
    <source>
        <dbReference type="ARBA" id="ARBA00004377"/>
    </source>
</evidence>
<reference evidence="15" key="2">
    <citation type="submission" date="2021-04" db="EMBL/GenBank/DDBJ databases">
        <authorList>
            <person name="Gilroy R."/>
        </authorList>
    </citation>
    <scope>NUCLEOTIDE SEQUENCE</scope>
    <source>
        <strain evidence="15">1193</strain>
    </source>
</reference>
<comment type="caution">
    <text evidence="15">The sequence shown here is derived from an EMBL/GenBank/DDBJ whole genome shotgun (WGS) entry which is preliminary data.</text>
</comment>
<feature type="transmembrane region" description="Helical" evidence="14">
    <location>
        <begin position="34"/>
        <end position="55"/>
    </location>
</feature>
<protein>
    <recommendedName>
        <fullName evidence="11">Z-ring associated protein G</fullName>
    </recommendedName>
    <alternativeName>
        <fullName evidence="12">Cell division protein ZapG</fullName>
    </alternativeName>
</protein>
<evidence type="ECO:0000313" key="16">
    <source>
        <dbReference type="Proteomes" id="UP000824248"/>
    </source>
</evidence>